<evidence type="ECO:0000259" key="2">
    <source>
        <dbReference type="SMART" id="SM00849"/>
    </source>
</evidence>
<dbReference type="Gene3D" id="3.60.15.10">
    <property type="entry name" value="Ribonuclease Z/Hydroxyacylglutathione hydrolase-like"/>
    <property type="match status" value="1"/>
</dbReference>
<dbReference type="InterPro" id="IPR001279">
    <property type="entry name" value="Metallo-B-lactamas"/>
</dbReference>
<dbReference type="InterPro" id="IPR044528">
    <property type="entry name" value="POD-like_MBL-fold"/>
</dbReference>
<sequence length="235" mass="25772">MKGLIFEELNGGASCRTYLIASAWTREAIIVDPVLELVPGYLQRLGKDRLQLIAVVDTHTHADHLSGGRELARMMNAVHMGAPAHAVQRPLGEGDVLAVGDVRVKVWASPGHTADGLVLVLDDRVLTGDTLLIGATGRTDLPTGDPEAEYESLTRLLSLPDNTLVFPAHDYGGRTFSTIGHERVTNPRLRLDREAFLQLMRAPRTEKPERLVESLAYNSRPRDARDAPSEQVFAL</sequence>
<keyword evidence="1" id="KW-0479">Metal-binding</keyword>
<dbReference type="AlphaFoldDB" id="A0A1L9BIZ5"/>
<dbReference type="RefSeq" id="WP_071896298.1">
    <property type="nucleotide sequence ID" value="NZ_MPIN01000001.1"/>
</dbReference>
<dbReference type="InterPro" id="IPR051682">
    <property type="entry name" value="Mito_Persulfide_Diox"/>
</dbReference>
<dbReference type="InterPro" id="IPR036866">
    <property type="entry name" value="RibonucZ/Hydroxyglut_hydro"/>
</dbReference>
<dbReference type="Proteomes" id="UP000182229">
    <property type="component" value="Unassembled WGS sequence"/>
</dbReference>
<dbReference type="GO" id="GO:0006749">
    <property type="term" value="P:glutathione metabolic process"/>
    <property type="evidence" value="ECO:0007669"/>
    <property type="project" value="InterPro"/>
</dbReference>
<organism evidence="3 4">
    <name type="scientific">Cystobacter ferrugineus</name>
    <dbReference type="NCBI Taxonomy" id="83449"/>
    <lineage>
        <taxon>Bacteria</taxon>
        <taxon>Pseudomonadati</taxon>
        <taxon>Myxococcota</taxon>
        <taxon>Myxococcia</taxon>
        <taxon>Myxococcales</taxon>
        <taxon>Cystobacterineae</taxon>
        <taxon>Archangiaceae</taxon>
        <taxon>Cystobacter</taxon>
    </lineage>
</organism>
<dbReference type="OrthoDB" id="9784009at2"/>
<accession>A0A1L9BIZ5</accession>
<dbReference type="PANTHER" id="PTHR43084">
    <property type="entry name" value="PERSULFIDE DIOXYGENASE ETHE1"/>
    <property type="match status" value="1"/>
</dbReference>
<name>A0A1L9BIZ5_9BACT</name>
<dbReference type="STRING" id="83449.BON30_03070"/>
<proteinExistence type="predicted"/>
<dbReference type="EMBL" id="MPIN01000001">
    <property type="protein sequence ID" value="OJH42209.1"/>
    <property type="molecule type" value="Genomic_DNA"/>
</dbReference>
<protein>
    <recommendedName>
        <fullName evidence="2">Metallo-beta-lactamase domain-containing protein</fullName>
    </recommendedName>
</protein>
<evidence type="ECO:0000313" key="3">
    <source>
        <dbReference type="EMBL" id="OJH42209.1"/>
    </source>
</evidence>
<dbReference type="SUPFAM" id="SSF56281">
    <property type="entry name" value="Metallo-hydrolase/oxidoreductase"/>
    <property type="match status" value="1"/>
</dbReference>
<dbReference type="CDD" id="cd07724">
    <property type="entry name" value="POD-like_MBL-fold"/>
    <property type="match status" value="1"/>
</dbReference>
<reference evidence="3 4" key="2">
    <citation type="submission" date="2016-12" db="EMBL/GenBank/DDBJ databases">
        <title>Draft Genome Sequence of Cystobacter ferrugineus Strain Cbfe23.</title>
        <authorList>
            <person name="Akbar S."/>
            <person name="Dowd S.E."/>
            <person name="Stevens D.C."/>
        </authorList>
    </citation>
    <scope>NUCLEOTIDE SEQUENCE [LARGE SCALE GENOMIC DNA]</scope>
    <source>
        <strain evidence="3 4">Cbfe23</strain>
    </source>
</reference>
<reference evidence="4" key="1">
    <citation type="submission" date="2016-11" db="EMBL/GenBank/DDBJ databases">
        <authorList>
            <person name="Shukria A."/>
            <person name="Stevens D.C."/>
        </authorList>
    </citation>
    <scope>NUCLEOTIDE SEQUENCE [LARGE SCALE GENOMIC DNA]</scope>
    <source>
        <strain evidence="4">Cbfe23</strain>
    </source>
</reference>
<dbReference type="Pfam" id="PF00753">
    <property type="entry name" value="Lactamase_B"/>
    <property type="match status" value="2"/>
</dbReference>
<keyword evidence="4" id="KW-1185">Reference proteome</keyword>
<gene>
    <name evidence="3" type="ORF">BON30_03070</name>
</gene>
<evidence type="ECO:0000256" key="1">
    <source>
        <dbReference type="ARBA" id="ARBA00022723"/>
    </source>
</evidence>
<dbReference type="PANTHER" id="PTHR43084:SF1">
    <property type="entry name" value="PERSULFIDE DIOXYGENASE ETHE1, MITOCHONDRIAL"/>
    <property type="match status" value="1"/>
</dbReference>
<dbReference type="GO" id="GO:0070813">
    <property type="term" value="P:hydrogen sulfide metabolic process"/>
    <property type="evidence" value="ECO:0007669"/>
    <property type="project" value="TreeGrafter"/>
</dbReference>
<dbReference type="GO" id="GO:0050313">
    <property type="term" value="F:sulfur dioxygenase activity"/>
    <property type="evidence" value="ECO:0007669"/>
    <property type="project" value="InterPro"/>
</dbReference>
<feature type="domain" description="Metallo-beta-lactamase" evidence="2">
    <location>
        <begin position="14"/>
        <end position="169"/>
    </location>
</feature>
<dbReference type="GO" id="GO:0046872">
    <property type="term" value="F:metal ion binding"/>
    <property type="evidence" value="ECO:0007669"/>
    <property type="project" value="UniProtKB-KW"/>
</dbReference>
<comment type="caution">
    <text evidence="3">The sequence shown here is derived from an EMBL/GenBank/DDBJ whole genome shotgun (WGS) entry which is preliminary data.</text>
</comment>
<evidence type="ECO:0000313" key="4">
    <source>
        <dbReference type="Proteomes" id="UP000182229"/>
    </source>
</evidence>
<dbReference type="SMART" id="SM00849">
    <property type="entry name" value="Lactamase_B"/>
    <property type="match status" value="1"/>
</dbReference>